<dbReference type="AlphaFoldDB" id="A0A4P7N7D4"/>
<dbReference type="Proteomes" id="UP000294847">
    <property type="component" value="Chromosome 2"/>
</dbReference>
<evidence type="ECO:0000256" key="1">
    <source>
        <dbReference type="SAM" id="SignalP"/>
    </source>
</evidence>
<gene>
    <name evidence="2" type="ORF">PoMZ_01763</name>
</gene>
<organism evidence="2 3">
    <name type="scientific">Pyricularia oryzae</name>
    <name type="common">Rice blast fungus</name>
    <name type="synonym">Magnaporthe oryzae</name>
    <dbReference type="NCBI Taxonomy" id="318829"/>
    <lineage>
        <taxon>Eukaryota</taxon>
        <taxon>Fungi</taxon>
        <taxon>Dikarya</taxon>
        <taxon>Ascomycota</taxon>
        <taxon>Pezizomycotina</taxon>
        <taxon>Sordariomycetes</taxon>
        <taxon>Sordariomycetidae</taxon>
        <taxon>Magnaporthales</taxon>
        <taxon>Pyriculariaceae</taxon>
        <taxon>Pyricularia</taxon>
    </lineage>
</organism>
<dbReference type="EMBL" id="CP034205">
    <property type="protein sequence ID" value="QBZ56846.1"/>
    <property type="molecule type" value="Genomic_DNA"/>
</dbReference>
<protein>
    <submittedName>
        <fullName evidence="2">Uncharacterized protein</fullName>
    </submittedName>
</protein>
<proteinExistence type="predicted"/>
<name>A0A4P7N7D4_PYROR</name>
<feature type="signal peptide" evidence="1">
    <location>
        <begin position="1"/>
        <end position="20"/>
    </location>
</feature>
<sequence>MKSTLICTAALLVFAKDVLAAKGDEKGHAQEDCNGKACESYGDWPPQSSEPGTVEGWPVYPSGYGPPQYPQYQAGSSQPPPERKKKEKRTICEISIKLWENKWEPPSGRRPGSWVVQWVDKPKRLAAVGVQRNLYGYWCTVGPACNVACAGVPVREKTIKYSAYGVYGRRLEELDPRQITEAYTDDTGIEGVPGRDHRLPEGPGAQAMPWEDQARHLRDTKRLNPNFPHASPLSSTSQGPMPSASSFAFWSINTRPCTHSHRRWCFPLTLGRLCSQKAAPGRQKRPGVKAAVKALFRCDKVKSTQHVPGVGHPSHCGERGNAQHRHCFMLPEIELDAPVWMPVNGW</sequence>
<evidence type="ECO:0000313" key="2">
    <source>
        <dbReference type="EMBL" id="QBZ56846.1"/>
    </source>
</evidence>
<evidence type="ECO:0000313" key="3">
    <source>
        <dbReference type="Proteomes" id="UP000294847"/>
    </source>
</evidence>
<reference evidence="2 3" key="1">
    <citation type="journal article" date="2019" name="Mol. Biol. Evol.">
        <title>Blast fungal genomes show frequent chromosomal changes, gene gains and losses, and effector gene turnover.</title>
        <authorList>
            <person name="Gomez Luciano L.B."/>
            <person name="Jason Tsai I."/>
            <person name="Chuma I."/>
            <person name="Tosa Y."/>
            <person name="Chen Y.H."/>
            <person name="Li J.Y."/>
            <person name="Li M.Y."/>
            <person name="Jade Lu M.Y."/>
            <person name="Nakayashiki H."/>
            <person name="Li W.H."/>
        </authorList>
    </citation>
    <scope>NUCLEOTIDE SEQUENCE [LARGE SCALE GENOMIC DNA]</scope>
    <source>
        <strain evidence="2">MZ5-1-6</strain>
    </source>
</reference>
<keyword evidence="1" id="KW-0732">Signal</keyword>
<feature type="chain" id="PRO_5020966922" evidence="1">
    <location>
        <begin position="21"/>
        <end position="346"/>
    </location>
</feature>
<accession>A0A4P7N7D4</accession>